<dbReference type="GO" id="GO:0005524">
    <property type="term" value="F:ATP binding"/>
    <property type="evidence" value="ECO:0007669"/>
    <property type="project" value="InterPro"/>
</dbReference>
<dbReference type="GO" id="GO:0004674">
    <property type="term" value="F:protein serine/threonine kinase activity"/>
    <property type="evidence" value="ECO:0007669"/>
    <property type="project" value="TreeGrafter"/>
</dbReference>
<name>A0A6C0JY65_9ZZZZ</name>
<dbReference type="PANTHER" id="PTHR44167:SF18">
    <property type="entry name" value="PROTEIN KINASE DOMAIN-CONTAINING PROTEIN"/>
    <property type="match status" value="1"/>
</dbReference>
<reference evidence="2" key="1">
    <citation type="journal article" date="2020" name="Nature">
        <title>Giant virus diversity and host interactions through global metagenomics.</title>
        <authorList>
            <person name="Schulz F."/>
            <person name="Roux S."/>
            <person name="Paez-Espino D."/>
            <person name="Jungbluth S."/>
            <person name="Walsh D.A."/>
            <person name="Denef V.J."/>
            <person name="McMahon K.D."/>
            <person name="Konstantinidis K.T."/>
            <person name="Eloe-Fadrosh E.A."/>
            <person name="Kyrpides N.C."/>
            <person name="Woyke T."/>
        </authorList>
    </citation>
    <scope>NUCLEOTIDE SEQUENCE</scope>
    <source>
        <strain evidence="2">GVMAG-S-1063924-116</strain>
    </source>
</reference>
<dbReference type="GO" id="GO:0044773">
    <property type="term" value="P:mitotic DNA damage checkpoint signaling"/>
    <property type="evidence" value="ECO:0007669"/>
    <property type="project" value="TreeGrafter"/>
</dbReference>
<dbReference type="EMBL" id="MN740698">
    <property type="protein sequence ID" value="QHU08684.1"/>
    <property type="molecule type" value="Genomic_DNA"/>
</dbReference>
<dbReference type="AlphaFoldDB" id="A0A6C0JY65"/>
<dbReference type="PROSITE" id="PS50011">
    <property type="entry name" value="PROTEIN_KINASE_DOM"/>
    <property type="match status" value="1"/>
</dbReference>
<dbReference type="PANTHER" id="PTHR44167">
    <property type="entry name" value="OVARIAN-SPECIFIC SERINE/THREONINE-PROTEIN KINASE LOK-RELATED"/>
    <property type="match status" value="1"/>
</dbReference>
<evidence type="ECO:0000259" key="1">
    <source>
        <dbReference type="PROSITE" id="PS50011"/>
    </source>
</evidence>
<feature type="domain" description="Protein kinase" evidence="1">
    <location>
        <begin position="1"/>
        <end position="241"/>
    </location>
</feature>
<dbReference type="InterPro" id="IPR000719">
    <property type="entry name" value="Prot_kinase_dom"/>
</dbReference>
<dbReference type="InterPro" id="IPR011009">
    <property type="entry name" value="Kinase-like_dom_sf"/>
</dbReference>
<accession>A0A6C0JY65</accession>
<dbReference type="PROSITE" id="PS00108">
    <property type="entry name" value="PROTEIN_KINASE_ST"/>
    <property type="match status" value="1"/>
</dbReference>
<dbReference type="SUPFAM" id="SSF56112">
    <property type="entry name" value="Protein kinase-like (PK-like)"/>
    <property type="match status" value="1"/>
</dbReference>
<sequence length="309" mass="34781">MTLIGEGSYGRVVSLGSNNCEKIFKGSDFKVFIRESYFLSYMRQIDSVVDIIEISKNKEENTYSIVMPVSGVNLRNWLLSRRKGYKSRVKIVVKIIQAVADIHGKCGVIHGDIKLENILIDRKENIRLIDFGLSGYPGYSLSEYGSTMYKPPVTTKSFGDDIYSLGIVISEMLVGDPFPRPLSSTHLNNAINMAVEKKIMGSDGKDWKELIFTMMGEVPQARPSMMRICNYLGIPGSVEFIPHTISVKDEGVSAVREELSIMEKQFGRIIRACILHECDISDEEIHQFNLTDYCKSLIDVCDSSPRSHN</sequence>
<dbReference type="GO" id="GO:0005737">
    <property type="term" value="C:cytoplasm"/>
    <property type="evidence" value="ECO:0007669"/>
    <property type="project" value="TreeGrafter"/>
</dbReference>
<evidence type="ECO:0000313" key="2">
    <source>
        <dbReference type="EMBL" id="QHU08684.1"/>
    </source>
</evidence>
<dbReference type="InterPro" id="IPR008271">
    <property type="entry name" value="Ser/Thr_kinase_AS"/>
</dbReference>
<protein>
    <recommendedName>
        <fullName evidence="1">Protein kinase domain-containing protein</fullName>
    </recommendedName>
</protein>
<dbReference type="GO" id="GO:0005634">
    <property type="term" value="C:nucleus"/>
    <property type="evidence" value="ECO:0007669"/>
    <property type="project" value="TreeGrafter"/>
</dbReference>
<dbReference type="SMART" id="SM00220">
    <property type="entry name" value="S_TKc"/>
    <property type="match status" value="1"/>
</dbReference>
<dbReference type="Gene3D" id="1.10.510.10">
    <property type="entry name" value="Transferase(Phosphotransferase) domain 1"/>
    <property type="match status" value="1"/>
</dbReference>
<organism evidence="2">
    <name type="scientific">viral metagenome</name>
    <dbReference type="NCBI Taxonomy" id="1070528"/>
    <lineage>
        <taxon>unclassified sequences</taxon>
        <taxon>metagenomes</taxon>
        <taxon>organismal metagenomes</taxon>
    </lineage>
</organism>
<dbReference type="Pfam" id="PF00069">
    <property type="entry name" value="Pkinase"/>
    <property type="match status" value="1"/>
</dbReference>
<proteinExistence type="predicted"/>